<dbReference type="InterPro" id="IPR051453">
    <property type="entry name" value="MBL_Glyoxalase_II"/>
</dbReference>
<gene>
    <name evidence="7" type="primary">yqgX</name>
    <name evidence="7" type="ORF">SBF1_560031</name>
</gene>
<reference evidence="8" key="1">
    <citation type="submission" date="2018-02" db="EMBL/GenBank/DDBJ databases">
        <authorList>
            <person name="Hausmann B."/>
        </authorList>
    </citation>
    <scope>NUCLEOTIDE SEQUENCE [LARGE SCALE GENOMIC DNA]</scope>
    <source>
        <strain evidence="8">Peat soil MAG SbF1</strain>
    </source>
</reference>
<keyword evidence="4" id="KW-0862">Zinc</keyword>
<dbReference type="SUPFAM" id="SSF56281">
    <property type="entry name" value="Metallo-hydrolase/oxidoreductase"/>
    <property type="match status" value="1"/>
</dbReference>
<dbReference type="GO" id="GO:0016787">
    <property type="term" value="F:hydrolase activity"/>
    <property type="evidence" value="ECO:0007669"/>
    <property type="project" value="UniProtKB-KW"/>
</dbReference>
<dbReference type="GO" id="GO:0046872">
    <property type="term" value="F:metal ion binding"/>
    <property type="evidence" value="ECO:0007669"/>
    <property type="project" value="UniProtKB-KW"/>
</dbReference>
<proteinExistence type="predicted"/>
<evidence type="ECO:0000256" key="1">
    <source>
        <dbReference type="ARBA" id="ARBA00001947"/>
    </source>
</evidence>
<evidence type="ECO:0000259" key="6">
    <source>
        <dbReference type="SMART" id="SM00849"/>
    </source>
</evidence>
<dbReference type="CDD" id="cd06262">
    <property type="entry name" value="metallo-hydrolase-like_MBL-fold"/>
    <property type="match status" value="1"/>
</dbReference>
<accession>A0A2U3LJN3</accession>
<evidence type="ECO:0000256" key="2">
    <source>
        <dbReference type="ARBA" id="ARBA00022723"/>
    </source>
</evidence>
<dbReference type="Proteomes" id="UP000238916">
    <property type="component" value="Unassembled WGS sequence"/>
</dbReference>
<evidence type="ECO:0000256" key="4">
    <source>
        <dbReference type="ARBA" id="ARBA00022833"/>
    </source>
</evidence>
<sequence>MIEGRALGALGANCYLYACMESKKAAIIDPGADGKKIYHWILEKGLQVDYILLTHGHVDHIGAVDELKALLGEDVLVGIHAGDAEMLTDAKKNLSSFVGSNVVLQSADFLLQDGQELSIGKQLLKVISTPGHSPGCVCFLCTEGLFSGDTLFAGSIGRTDFPGGSLDQLLQGVKEKLLILPEDTRVFPGHGEETSIGEEKRDNPYLCK</sequence>
<evidence type="ECO:0000256" key="3">
    <source>
        <dbReference type="ARBA" id="ARBA00022801"/>
    </source>
</evidence>
<dbReference type="PANTHER" id="PTHR46233">
    <property type="entry name" value="HYDROXYACYLGLUTATHIONE HYDROLASE GLOC"/>
    <property type="match status" value="1"/>
</dbReference>
<protein>
    <submittedName>
        <fullName evidence="7">Putative metallo-hydrolase YqgX</fullName>
        <ecNumber evidence="7">3.-.-.-</ecNumber>
    </submittedName>
</protein>
<dbReference type="SMART" id="SM00849">
    <property type="entry name" value="Lactamase_B"/>
    <property type="match status" value="1"/>
</dbReference>
<dbReference type="Pfam" id="PF00753">
    <property type="entry name" value="Lactamase_B"/>
    <property type="match status" value="1"/>
</dbReference>
<dbReference type="AlphaFoldDB" id="A0A2U3LJN3"/>
<feature type="domain" description="Metallo-beta-lactamase" evidence="6">
    <location>
        <begin position="11"/>
        <end position="190"/>
    </location>
</feature>
<dbReference type="InterPro" id="IPR001279">
    <property type="entry name" value="Metallo-B-lactamas"/>
</dbReference>
<keyword evidence="2" id="KW-0479">Metal-binding</keyword>
<name>A0A2U3LJN3_9FIRM</name>
<feature type="region of interest" description="Disordered" evidence="5">
    <location>
        <begin position="189"/>
        <end position="208"/>
    </location>
</feature>
<dbReference type="PANTHER" id="PTHR46233:SF3">
    <property type="entry name" value="HYDROXYACYLGLUTATHIONE HYDROLASE GLOC"/>
    <property type="match status" value="1"/>
</dbReference>
<comment type="cofactor">
    <cofactor evidence="1">
        <name>Zn(2+)</name>
        <dbReference type="ChEBI" id="CHEBI:29105"/>
    </cofactor>
</comment>
<dbReference type="EMBL" id="OMOF01000512">
    <property type="protein sequence ID" value="SPF52113.1"/>
    <property type="molecule type" value="Genomic_DNA"/>
</dbReference>
<evidence type="ECO:0000313" key="7">
    <source>
        <dbReference type="EMBL" id="SPF52113.1"/>
    </source>
</evidence>
<dbReference type="OrthoDB" id="9802248at2"/>
<dbReference type="InterPro" id="IPR036866">
    <property type="entry name" value="RibonucZ/Hydroxyglut_hydro"/>
</dbReference>
<dbReference type="Gene3D" id="3.60.15.10">
    <property type="entry name" value="Ribonuclease Z/Hydroxyacylglutathione hydrolase-like"/>
    <property type="match status" value="1"/>
</dbReference>
<organism evidence="7 8">
    <name type="scientific">Candidatus Desulfosporosinus infrequens</name>
    <dbReference type="NCBI Taxonomy" id="2043169"/>
    <lineage>
        <taxon>Bacteria</taxon>
        <taxon>Bacillati</taxon>
        <taxon>Bacillota</taxon>
        <taxon>Clostridia</taxon>
        <taxon>Eubacteriales</taxon>
        <taxon>Desulfitobacteriaceae</taxon>
        <taxon>Desulfosporosinus</taxon>
    </lineage>
</organism>
<dbReference type="EC" id="3.-.-.-" evidence="7"/>
<evidence type="ECO:0000256" key="5">
    <source>
        <dbReference type="SAM" id="MobiDB-lite"/>
    </source>
</evidence>
<keyword evidence="3 7" id="KW-0378">Hydrolase</keyword>
<evidence type="ECO:0000313" key="8">
    <source>
        <dbReference type="Proteomes" id="UP000238916"/>
    </source>
</evidence>